<feature type="compositionally biased region" description="Basic and acidic residues" evidence="1">
    <location>
        <begin position="211"/>
        <end position="233"/>
    </location>
</feature>
<dbReference type="GO" id="GO:0008017">
    <property type="term" value="F:microtubule binding"/>
    <property type="evidence" value="ECO:0007669"/>
    <property type="project" value="TreeGrafter"/>
</dbReference>
<keyword evidence="3" id="KW-1185">Reference proteome</keyword>
<name>A0A9Q1IDG8_SYNKA</name>
<feature type="region of interest" description="Disordered" evidence="1">
    <location>
        <begin position="81"/>
        <end position="429"/>
    </location>
</feature>
<feature type="compositionally biased region" description="Basic and acidic residues" evidence="1">
    <location>
        <begin position="644"/>
        <end position="664"/>
    </location>
</feature>
<reference evidence="2" key="1">
    <citation type="journal article" date="2023" name="Science">
        <title>Genome structures resolve the early diversification of teleost fishes.</title>
        <authorList>
            <person name="Parey E."/>
            <person name="Louis A."/>
            <person name="Montfort J."/>
            <person name="Bouchez O."/>
            <person name="Roques C."/>
            <person name="Iampietro C."/>
            <person name="Lluch J."/>
            <person name="Castinel A."/>
            <person name="Donnadieu C."/>
            <person name="Desvignes T."/>
            <person name="Floi Bucao C."/>
            <person name="Jouanno E."/>
            <person name="Wen M."/>
            <person name="Mejri S."/>
            <person name="Dirks R."/>
            <person name="Jansen H."/>
            <person name="Henkel C."/>
            <person name="Chen W.J."/>
            <person name="Zahm M."/>
            <person name="Cabau C."/>
            <person name="Klopp C."/>
            <person name="Thompson A.W."/>
            <person name="Robinson-Rechavi M."/>
            <person name="Braasch I."/>
            <person name="Lecointre G."/>
            <person name="Bobe J."/>
            <person name="Postlethwait J.H."/>
            <person name="Berthelot C."/>
            <person name="Roest Crollius H."/>
            <person name="Guiguen Y."/>
        </authorList>
    </citation>
    <scope>NUCLEOTIDE SEQUENCE</scope>
    <source>
        <strain evidence="2">WJC10195</strain>
    </source>
</reference>
<evidence type="ECO:0000313" key="2">
    <source>
        <dbReference type="EMBL" id="KAJ8335639.1"/>
    </source>
</evidence>
<dbReference type="GO" id="GO:0006418">
    <property type="term" value="P:tRNA aminoacylation for protein translation"/>
    <property type="evidence" value="ECO:0007669"/>
    <property type="project" value="InterPro"/>
</dbReference>
<evidence type="ECO:0000256" key="1">
    <source>
        <dbReference type="SAM" id="MobiDB-lite"/>
    </source>
</evidence>
<feature type="compositionally biased region" description="Polar residues" evidence="1">
    <location>
        <begin position="337"/>
        <end position="357"/>
    </location>
</feature>
<comment type="caution">
    <text evidence="2">The sequence shown here is derived from an EMBL/GenBank/DDBJ whole genome shotgun (WGS) entry which is preliminary data.</text>
</comment>
<dbReference type="EMBL" id="JAINUF010000020">
    <property type="protein sequence ID" value="KAJ8335639.1"/>
    <property type="molecule type" value="Genomic_DNA"/>
</dbReference>
<dbReference type="GO" id="GO:1902412">
    <property type="term" value="P:regulation of mitotic cytokinesis"/>
    <property type="evidence" value="ECO:0007669"/>
    <property type="project" value="TreeGrafter"/>
</dbReference>
<dbReference type="GO" id="GO:0004812">
    <property type="term" value="F:aminoacyl-tRNA ligase activity"/>
    <property type="evidence" value="ECO:0007669"/>
    <property type="project" value="InterPro"/>
</dbReference>
<gene>
    <name evidence="2" type="ORF">SKAU_G00389810</name>
</gene>
<dbReference type="PROSITE" id="PS00178">
    <property type="entry name" value="AA_TRNA_LIGASE_I"/>
    <property type="match status" value="1"/>
</dbReference>
<dbReference type="AlphaFoldDB" id="A0A9Q1IDG8"/>
<accession>A0A9Q1IDG8</accession>
<evidence type="ECO:0000313" key="3">
    <source>
        <dbReference type="Proteomes" id="UP001152622"/>
    </source>
</evidence>
<dbReference type="PANTHER" id="PTHR14739:SF9">
    <property type="entry name" value="MICROTUBULE-ASSOCIATED PROTEIN 9"/>
    <property type="match status" value="1"/>
</dbReference>
<sequence length="679" mass="76896">MEEDILSTTLAYKKSPKTSKRTSFQDELQAAIAARTCKSNTEESYSYADDFEDDDALEQLLSLRKKKMDMFRAGKKKAVEFNVPEDDQKTVKPKRMSFMKTRRKSSPTPSGSPTLGNIERDEMEIGVNGSRSGSSHSSRSDRSDAKSVQFCLEPNTSSGSRSASPQTLSSDRSVERQEVATGTGENWGEADGARQETVTNGERQETATSSKGKETVTDGHRQEETAIAEDKKGLTGVEKGPPVPQPRERNVRKSPRSGSPFREEHPKPRPRQRTPRERSNTEEESACGGEVSRQPTSSISIPLSSADRASSTSSAGEMEAHRGHSPQRTEEDCGISSRLSQHSSPGGQLSDTFSRSTDTLDETGLPERGKQGSKDEYGSTSFEDNQEDDQNGLNGGSSGQSHTTEELLGSSSRGQSQKRPKSAQAQAAESRYMGSLKVLDQIEWQIKSQPDMADTVRATVYQEWLKSKQKAGKETLKGKKLEQQLLEEKKEQDEASRKADAKASFAAWSEKKTEVIKAKVKGTREVMKNEQRKIDEKVEKKEIAKKVFEKWKTGQDECLKEKYRKQKRAERQLSRKKEEEEEERKKDCMTTVSKWSQVKEKDVLEQVKSRRREERIKEEEDRYMKEEKGKMALEMYEKWLKRKERQDRRDRNERKIRAILRDEPPPPWSPPNKTVPFGR</sequence>
<dbReference type="GO" id="GO:0000281">
    <property type="term" value="P:mitotic cytokinesis"/>
    <property type="evidence" value="ECO:0007669"/>
    <property type="project" value="InterPro"/>
</dbReference>
<dbReference type="GO" id="GO:0005524">
    <property type="term" value="F:ATP binding"/>
    <property type="evidence" value="ECO:0007669"/>
    <property type="project" value="InterPro"/>
</dbReference>
<feature type="compositionally biased region" description="Basic and acidic residues" evidence="1">
    <location>
        <begin position="318"/>
        <end position="331"/>
    </location>
</feature>
<protein>
    <recommendedName>
        <fullName evidence="4">Microtubule-associated protein 9</fullName>
    </recommendedName>
</protein>
<feature type="compositionally biased region" description="Polar residues" evidence="1">
    <location>
        <begin position="196"/>
        <end position="210"/>
    </location>
</feature>
<feature type="region of interest" description="Disordered" evidence="1">
    <location>
        <begin position="644"/>
        <end position="679"/>
    </location>
</feature>
<feature type="compositionally biased region" description="Basic residues" evidence="1">
    <location>
        <begin position="91"/>
        <end position="105"/>
    </location>
</feature>
<dbReference type="PANTHER" id="PTHR14739">
    <property type="entry name" value="MICROTUBULE-ASSOCIATED PROTEIN 9"/>
    <property type="match status" value="1"/>
</dbReference>
<dbReference type="InterPro" id="IPR001412">
    <property type="entry name" value="aa-tRNA-synth_I_CS"/>
</dbReference>
<feature type="compositionally biased region" description="Polar residues" evidence="1">
    <location>
        <begin position="154"/>
        <end position="171"/>
    </location>
</feature>
<evidence type="ECO:0008006" key="4">
    <source>
        <dbReference type="Google" id="ProtNLM"/>
    </source>
</evidence>
<feature type="compositionally biased region" description="Polar residues" evidence="1">
    <location>
        <begin position="293"/>
        <end position="303"/>
    </location>
</feature>
<dbReference type="OrthoDB" id="8956542at2759"/>
<dbReference type="Proteomes" id="UP001152622">
    <property type="component" value="Chromosome 20"/>
</dbReference>
<feature type="compositionally biased region" description="Basic and acidic residues" evidence="1">
    <location>
        <begin position="569"/>
        <end position="588"/>
    </location>
</feature>
<dbReference type="InterPro" id="IPR026106">
    <property type="entry name" value="MAP9"/>
</dbReference>
<organism evidence="2 3">
    <name type="scientific">Synaphobranchus kaupii</name>
    <name type="common">Kaup's arrowtooth eel</name>
    <dbReference type="NCBI Taxonomy" id="118154"/>
    <lineage>
        <taxon>Eukaryota</taxon>
        <taxon>Metazoa</taxon>
        <taxon>Chordata</taxon>
        <taxon>Craniata</taxon>
        <taxon>Vertebrata</taxon>
        <taxon>Euteleostomi</taxon>
        <taxon>Actinopterygii</taxon>
        <taxon>Neopterygii</taxon>
        <taxon>Teleostei</taxon>
        <taxon>Anguilliformes</taxon>
        <taxon>Synaphobranchidae</taxon>
        <taxon>Synaphobranchus</taxon>
    </lineage>
</organism>
<feature type="compositionally biased region" description="Basic and acidic residues" evidence="1">
    <location>
        <begin position="365"/>
        <end position="377"/>
    </location>
</feature>
<dbReference type="GO" id="GO:0090307">
    <property type="term" value="P:mitotic spindle assembly"/>
    <property type="evidence" value="ECO:0007669"/>
    <property type="project" value="TreeGrafter"/>
</dbReference>
<proteinExistence type="predicted"/>
<dbReference type="GO" id="GO:0000235">
    <property type="term" value="C:astral microtubule"/>
    <property type="evidence" value="ECO:0007669"/>
    <property type="project" value="TreeGrafter"/>
</dbReference>
<feature type="compositionally biased region" description="Low complexity" evidence="1">
    <location>
        <begin position="304"/>
        <end position="315"/>
    </location>
</feature>
<feature type="region of interest" description="Disordered" evidence="1">
    <location>
        <begin position="562"/>
        <end position="588"/>
    </location>
</feature>